<name>A0ABN9UAU5_9DINO</name>
<organism evidence="2 3">
    <name type="scientific">Prorocentrum cordatum</name>
    <dbReference type="NCBI Taxonomy" id="2364126"/>
    <lineage>
        <taxon>Eukaryota</taxon>
        <taxon>Sar</taxon>
        <taxon>Alveolata</taxon>
        <taxon>Dinophyceae</taxon>
        <taxon>Prorocentrales</taxon>
        <taxon>Prorocentraceae</taxon>
        <taxon>Prorocentrum</taxon>
    </lineage>
</organism>
<comment type="caution">
    <text evidence="2">The sequence shown here is derived from an EMBL/GenBank/DDBJ whole genome shotgun (WGS) entry which is preliminary data.</text>
</comment>
<feature type="compositionally biased region" description="Low complexity" evidence="1">
    <location>
        <begin position="1"/>
        <end position="29"/>
    </location>
</feature>
<evidence type="ECO:0000313" key="3">
    <source>
        <dbReference type="Proteomes" id="UP001189429"/>
    </source>
</evidence>
<feature type="region of interest" description="Disordered" evidence="1">
    <location>
        <begin position="1"/>
        <end position="47"/>
    </location>
</feature>
<accession>A0ABN9UAU5</accession>
<reference evidence="2" key="1">
    <citation type="submission" date="2023-10" db="EMBL/GenBank/DDBJ databases">
        <authorList>
            <person name="Chen Y."/>
            <person name="Shah S."/>
            <person name="Dougan E. K."/>
            <person name="Thang M."/>
            <person name="Chan C."/>
        </authorList>
    </citation>
    <scope>NUCLEOTIDE SEQUENCE [LARGE SCALE GENOMIC DNA]</scope>
</reference>
<dbReference type="Pfam" id="PF19060">
    <property type="entry name" value="DVNP"/>
    <property type="match status" value="1"/>
</dbReference>
<dbReference type="Proteomes" id="UP001189429">
    <property type="component" value="Unassembled WGS sequence"/>
</dbReference>
<dbReference type="InterPro" id="IPR043928">
    <property type="entry name" value="DNVP"/>
</dbReference>
<gene>
    <name evidence="2" type="ORF">PCOR1329_LOCUS46507</name>
</gene>
<evidence type="ECO:0000256" key="1">
    <source>
        <dbReference type="SAM" id="MobiDB-lite"/>
    </source>
</evidence>
<proteinExistence type="predicted"/>
<sequence>MALPKMRSSVMKKSTTMKSTTMKSTTKSMKAMKAKRVSKVAKGKLGRAQVLRGTKEKTSTGLTKDKLMKNAKGKIVSKKQSAAGKKMYSNIKAWNECVAQARKALNLKGFVAINGKKVEGKALYTKAKALYAARK</sequence>
<dbReference type="EMBL" id="CAUYUJ010015594">
    <property type="protein sequence ID" value="CAK0856027.1"/>
    <property type="molecule type" value="Genomic_DNA"/>
</dbReference>
<evidence type="ECO:0000313" key="2">
    <source>
        <dbReference type="EMBL" id="CAK0856027.1"/>
    </source>
</evidence>
<feature type="compositionally biased region" description="Basic residues" evidence="1">
    <location>
        <begin position="30"/>
        <end position="45"/>
    </location>
</feature>
<keyword evidence="3" id="KW-1185">Reference proteome</keyword>
<protein>
    <submittedName>
        <fullName evidence="2">Uncharacterized protein</fullName>
    </submittedName>
</protein>